<reference evidence="1" key="1">
    <citation type="journal article" date="2021" name="PeerJ">
        <title>Extensive microbial diversity within the chicken gut microbiome revealed by metagenomics and culture.</title>
        <authorList>
            <person name="Gilroy R."/>
            <person name="Ravi A."/>
            <person name="Getino M."/>
            <person name="Pursley I."/>
            <person name="Horton D.L."/>
            <person name="Alikhan N.F."/>
            <person name="Baker D."/>
            <person name="Gharbi K."/>
            <person name="Hall N."/>
            <person name="Watson M."/>
            <person name="Adriaenssens E.M."/>
            <person name="Foster-Nyarko E."/>
            <person name="Jarju S."/>
            <person name="Secka A."/>
            <person name="Antonio M."/>
            <person name="Oren A."/>
            <person name="Chaudhuri R.R."/>
            <person name="La Ragione R."/>
            <person name="Hildebrand F."/>
            <person name="Pallen M.J."/>
        </authorList>
    </citation>
    <scope>NUCLEOTIDE SEQUENCE</scope>
    <source>
        <strain evidence="1">14975</strain>
    </source>
</reference>
<dbReference type="AlphaFoldDB" id="A0A9D2AID7"/>
<name>A0A9D2AID7_9BACT</name>
<proteinExistence type="predicted"/>
<sequence>MPEIKTLIADLSLQALAIKLAYFQSHVNLKQRSNVSAHTCALRQNKTHRRSSRERNAAMAFLWLLQMKSHHNYYIPLYMRGEE</sequence>
<dbReference type="Proteomes" id="UP000823964">
    <property type="component" value="Unassembled WGS sequence"/>
</dbReference>
<evidence type="ECO:0000313" key="2">
    <source>
        <dbReference type="Proteomes" id="UP000823964"/>
    </source>
</evidence>
<accession>A0A9D2AID7</accession>
<feature type="non-terminal residue" evidence="1">
    <location>
        <position position="83"/>
    </location>
</feature>
<evidence type="ECO:0000313" key="1">
    <source>
        <dbReference type="EMBL" id="HIX20318.1"/>
    </source>
</evidence>
<comment type="caution">
    <text evidence="1">The sequence shown here is derived from an EMBL/GenBank/DDBJ whole genome shotgun (WGS) entry which is preliminary data.</text>
</comment>
<dbReference type="EMBL" id="DXFQ01000125">
    <property type="protein sequence ID" value="HIX20318.1"/>
    <property type="molecule type" value="Genomic_DNA"/>
</dbReference>
<gene>
    <name evidence="1" type="ORF">H9862_06940</name>
</gene>
<reference evidence="1" key="2">
    <citation type="submission" date="2021-04" db="EMBL/GenBank/DDBJ databases">
        <authorList>
            <person name="Gilroy R."/>
        </authorList>
    </citation>
    <scope>NUCLEOTIDE SEQUENCE</scope>
    <source>
        <strain evidence="1">14975</strain>
    </source>
</reference>
<organism evidence="1 2">
    <name type="scientific">Candidatus Akkermansia intestinigallinarum</name>
    <dbReference type="NCBI Taxonomy" id="2838431"/>
    <lineage>
        <taxon>Bacteria</taxon>
        <taxon>Pseudomonadati</taxon>
        <taxon>Verrucomicrobiota</taxon>
        <taxon>Verrucomicrobiia</taxon>
        <taxon>Verrucomicrobiales</taxon>
        <taxon>Akkermansiaceae</taxon>
        <taxon>Akkermansia</taxon>
    </lineage>
</organism>
<protein>
    <submittedName>
        <fullName evidence="1">Uncharacterized protein</fullName>
    </submittedName>
</protein>